<dbReference type="AlphaFoldDB" id="A0A4Y4E109"/>
<dbReference type="RefSeq" id="WP_141390100.1">
    <property type="nucleotide sequence ID" value="NZ_BJNZ01000017.1"/>
</dbReference>
<evidence type="ECO:0000256" key="6">
    <source>
        <dbReference type="ARBA" id="ARBA00023136"/>
    </source>
</evidence>
<keyword evidence="4 7" id="KW-0812">Transmembrane</keyword>
<dbReference type="InterPro" id="IPR000515">
    <property type="entry name" value="MetI-like"/>
</dbReference>
<evidence type="ECO:0000313" key="11">
    <source>
        <dbReference type="Proteomes" id="UP000316659"/>
    </source>
</evidence>
<feature type="transmembrane region" description="Helical" evidence="7">
    <location>
        <begin position="304"/>
        <end position="326"/>
    </location>
</feature>
<protein>
    <submittedName>
        <fullName evidence="10">Sugar ABC transporter permease</fullName>
    </submittedName>
</protein>
<dbReference type="SUPFAM" id="SSF161098">
    <property type="entry name" value="MetI-like"/>
    <property type="match status" value="1"/>
</dbReference>
<keyword evidence="3" id="KW-1003">Cell membrane</keyword>
<feature type="region of interest" description="Disordered" evidence="8">
    <location>
        <begin position="1"/>
        <end position="38"/>
    </location>
</feature>
<dbReference type="PANTHER" id="PTHR43227:SF8">
    <property type="entry name" value="DIACETYLCHITOBIOSE UPTAKE SYSTEM PERMEASE PROTEIN DASB"/>
    <property type="match status" value="1"/>
</dbReference>
<dbReference type="Gene3D" id="1.10.3720.10">
    <property type="entry name" value="MetI-like"/>
    <property type="match status" value="1"/>
</dbReference>
<feature type="transmembrane region" description="Helical" evidence="7">
    <location>
        <begin position="145"/>
        <end position="166"/>
    </location>
</feature>
<evidence type="ECO:0000256" key="5">
    <source>
        <dbReference type="ARBA" id="ARBA00022989"/>
    </source>
</evidence>
<dbReference type="InterPro" id="IPR035906">
    <property type="entry name" value="MetI-like_sf"/>
</dbReference>
<dbReference type="Proteomes" id="UP000316659">
    <property type="component" value="Unassembled WGS sequence"/>
</dbReference>
<accession>A0A4Y4E109</accession>
<feature type="compositionally biased region" description="Low complexity" evidence="8">
    <location>
        <begin position="1"/>
        <end position="23"/>
    </location>
</feature>
<dbReference type="GO" id="GO:0055085">
    <property type="term" value="P:transmembrane transport"/>
    <property type="evidence" value="ECO:0007669"/>
    <property type="project" value="InterPro"/>
</dbReference>
<keyword evidence="6 7" id="KW-0472">Membrane</keyword>
<dbReference type="Pfam" id="PF00528">
    <property type="entry name" value="BPD_transp_1"/>
    <property type="match status" value="1"/>
</dbReference>
<reference evidence="10 11" key="1">
    <citation type="submission" date="2019-06" db="EMBL/GenBank/DDBJ databases">
        <title>Whole genome shotgun sequence of Cellulosimicrobium cellulans NBRC 15516.</title>
        <authorList>
            <person name="Hosoyama A."/>
            <person name="Uohara A."/>
            <person name="Ohji S."/>
            <person name="Ichikawa N."/>
        </authorList>
    </citation>
    <scope>NUCLEOTIDE SEQUENCE [LARGE SCALE GENOMIC DNA]</scope>
    <source>
        <strain evidence="10 11">NBRC 15516</strain>
    </source>
</reference>
<evidence type="ECO:0000313" key="10">
    <source>
        <dbReference type="EMBL" id="GED10653.1"/>
    </source>
</evidence>
<name>A0A4Y4E109_CELCE</name>
<evidence type="ECO:0000256" key="1">
    <source>
        <dbReference type="ARBA" id="ARBA00004651"/>
    </source>
</evidence>
<evidence type="ECO:0000259" key="9">
    <source>
        <dbReference type="PROSITE" id="PS50928"/>
    </source>
</evidence>
<keyword evidence="2 7" id="KW-0813">Transport</keyword>
<comment type="subcellular location">
    <subcellularLocation>
        <location evidence="1 7">Cell membrane</location>
        <topology evidence="1 7">Multi-pass membrane protein</topology>
    </subcellularLocation>
</comment>
<dbReference type="PROSITE" id="PS50928">
    <property type="entry name" value="ABC_TM1"/>
    <property type="match status" value="1"/>
</dbReference>
<evidence type="ECO:0000256" key="8">
    <source>
        <dbReference type="SAM" id="MobiDB-lite"/>
    </source>
</evidence>
<dbReference type="EMBL" id="BJNZ01000017">
    <property type="protein sequence ID" value="GED10653.1"/>
    <property type="molecule type" value="Genomic_DNA"/>
</dbReference>
<dbReference type="CDD" id="cd06261">
    <property type="entry name" value="TM_PBP2"/>
    <property type="match status" value="1"/>
</dbReference>
<sequence length="335" mass="36183">MADLRAVPGASPAPAAPADRPSSGTPSTGARRRRPGGLGHRSPLRPWLLLAPGLLVLGVLLLWPLVRVFLLSLQDYGLRQIASGESNWIGLQNYADILGDSYLWTVVLPNTVLFALACVVLTVALGTAVALFLNTLGGFWRGVGATAIMVAWAVPAITGTYVWVWIFDPLNGLVASVLEGVGAIEPGTVNWFTERLSFYAIATLNVVHHGFPFVAITVLAGLMTIPHELHEAAKVDGATAWRRFWAITAPILRPVFAVVTILSTIWDFKVFTQIYLMPGGNGGNKDVFNLGVWSYIESFAQGKYGMGSAIAVLLTLILLGITLVYMRTLFKEEEL</sequence>
<feature type="transmembrane region" description="Helical" evidence="7">
    <location>
        <begin position="112"/>
        <end position="133"/>
    </location>
</feature>
<gene>
    <name evidence="10" type="ORF">CCE02nite_26520</name>
</gene>
<evidence type="ECO:0000256" key="7">
    <source>
        <dbReference type="RuleBase" id="RU363032"/>
    </source>
</evidence>
<dbReference type="GO" id="GO:0005886">
    <property type="term" value="C:plasma membrane"/>
    <property type="evidence" value="ECO:0007669"/>
    <property type="project" value="UniProtKB-SubCell"/>
</dbReference>
<organism evidence="10 11">
    <name type="scientific">Cellulosimicrobium cellulans</name>
    <name type="common">Arthrobacter luteus</name>
    <dbReference type="NCBI Taxonomy" id="1710"/>
    <lineage>
        <taxon>Bacteria</taxon>
        <taxon>Bacillati</taxon>
        <taxon>Actinomycetota</taxon>
        <taxon>Actinomycetes</taxon>
        <taxon>Micrococcales</taxon>
        <taxon>Promicromonosporaceae</taxon>
        <taxon>Cellulosimicrobium</taxon>
    </lineage>
</organism>
<feature type="transmembrane region" description="Helical" evidence="7">
    <location>
        <begin position="198"/>
        <end position="223"/>
    </location>
</feature>
<feature type="domain" description="ABC transmembrane type-1" evidence="9">
    <location>
        <begin position="108"/>
        <end position="325"/>
    </location>
</feature>
<keyword evidence="5 7" id="KW-1133">Transmembrane helix</keyword>
<comment type="similarity">
    <text evidence="7">Belongs to the binding-protein-dependent transport system permease family.</text>
</comment>
<dbReference type="PANTHER" id="PTHR43227">
    <property type="entry name" value="BLL4140 PROTEIN"/>
    <property type="match status" value="1"/>
</dbReference>
<proteinExistence type="inferred from homology"/>
<evidence type="ECO:0000256" key="3">
    <source>
        <dbReference type="ARBA" id="ARBA00022475"/>
    </source>
</evidence>
<feature type="transmembrane region" description="Helical" evidence="7">
    <location>
        <begin position="244"/>
        <end position="266"/>
    </location>
</feature>
<feature type="transmembrane region" description="Helical" evidence="7">
    <location>
        <begin position="47"/>
        <end position="66"/>
    </location>
</feature>
<dbReference type="InterPro" id="IPR050809">
    <property type="entry name" value="UgpAE/MalFG_permease"/>
</dbReference>
<evidence type="ECO:0000256" key="2">
    <source>
        <dbReference type="ARBA" id="ARBA00022448"/>
    </source>
</evidence>
<comment type="caution">
    <text evidence="10">The sequence shown here is derived from an EMBL/GenBank/DDBJ whole genome shotgun (WGS) entry which is preliminary data.</text>
</comment>
<evidence type="ECO:0000256" key="4">
    <source>
        <dbReference type="ARBA" id="ARBA00022692"/>
    </source>
</evidence>